<dbReference type="OrthoDB" id="1926382at2759"/>
<accession>A0A371EXH6</accession>
<dbReference type="AlphaFoldDB" id="A0A371EXH6"/>
<dbReference type="EMBL" id="QJKJ01011583">
    <property type="protein sequence ID" value="RDX70760.1"/>
    <property type="molecule type" value="Genomic_DNA"/>
</dbReference>
<gene>
    <name evidence="1" type="ORF">CR513_49970</name>
</gene>
<reference evidence="1" key="1">
    <citation type="submission" date="2018-05" db="EMBL/GenBank/DDBJ databases">
        <title>Draft genome of Mucuna pruriens seed.</title>
        <authorList>
            <person name="Nnadi N.E."/>
            <person name="Vos R."/>
            <person name="Hasami M.H."/>
            <person name="Devisetty U.K."/>
            <person name="Aguiy J.C."/>
        </authorList>
    </citation>
    <scope>NUCLEOTIDE SEQUENCE [LARGE SCALE GENOMIC DNA]</scope>
    <source>
        <strain evidence="1">JCA_2017</strain>
    </source>
</reference>
<organism evidence="1 2">
    <name type="scientific">Mucuna pruriens</name>
    <name type="common">Velvet bean</name>
    <name type="synonym">Dolichos pruriens</name>
    <dbReference type="NCBI Taxonomy" id="157652"/>
    <lineage>
        <taxon>Eukaryota</taxon>
        <taxon>Viridiplantae</taxon>
        <taxon>Streptophyta</taxon>
        <taxon>Embryophyta</taxon>
        <taxon>Tracheophyta</taxon>
        <taxon>Spermatophyta</taxon>
        <taxon>Magnoliopsida</taxon>
        <taxon>eudicotyledons</taxon>
        <taxon>Gunneridae</taxon>
        <taxon>Pentapetalae</taxon>
        <taxon>rosids</taxon>
        <taxon>fabids</taxon>
        <taxon>Fabales</taxon>
        <taxon>Fabaceae</taxon>
        <taxon>Papilionoideae</taxon>
        <taxon>50 kb inversion clade</taxon>
        <taxon>NPAAA clade</taxon>
        <taxon>indigoferoid/millettioid clade</taxon>
        <taxon>Phaseoleae</taxon>
        <taxon>Mucuna</taxon>
    </lineage>
</organism>
<feature type="non-terminal residue" evidence="1">
    <location>
        <position position="1"/>
    </location>
</feature>
<keyword evidence="2" id="KW-1185">Reference proteome</keyword>
<sequence length="87" mass="9874">MTEKIALRARRQHSTKRVLKPNEVWGATTEKWSHERAKIGMQIRGKNNLSKQCQGKENISDSECLLSLLSESSNRTFSNSHNYSGPS</sequence>
<proteinExistence type="predicted"/>
<dbReference type="Proteomes" id="UP000257109">
    <property type="component" value="Unassembled WGS sequence"/>
</dbReference>
<comment type="caution">
    <text evidence="1">The sequence shown here is derived from an EMBL/GenBank/DDBJ whole genome shotgun (WGS) entry which is preliminary data.</text>
</comment>
<name>A0A371EXH6_MUCPR</name>
<protein>
    <submittedName>
        <fullName evidence="1">Uncharacterized protein</fullName>
    </submittedName>
</protein>
<evidence type="ECO:0000313" key="2">
    <source>
        <dbReference type="Proteomes" id="UP000257109"/>
    </source>
</evidence>
<evidence type="ECO:0000313" key="1">
    <source>
        <dbReference type="EMBL" id="RDX70760.1"/>
    </source>
</evidence>